<dbReference type="SUPFAM" id="SSF49899">
    <property type="entry name" value="Concanavalin A-like lectins/glucanases"/>
    <property type="match status" value="1"/>
</dbReference>
<dbReference type="Proteomes" id="UP000197679">
    <property type="component" value="Chromosome"/>
</dbReference>
<dbReference type="Gene3D" id="2.60.120.200">
    <property type="match status" value="1"/>
</dbReference>
<dbReference type="Pfam" id="PF13385">
    <property type="entry name" value="Laminin_G_3"/>
    <property type="match status" value="1"/>
</dbReference>
<dbReference type="RefSeq" id="WP_088820201.1">
    <property type="nucleotide sequence ID" value="NZ_CP019964.1"/>
</dbReference>
<dbReference type="AlphaFoldDB" id="A0A218NN82"/>
<sequence>MKSQSAMEYLMTYGWAILVIAVVLAALYSLGIFNPSTFAPKASAGSCEVVRPFGPTTTTDIHLEGTCTNMLPKYVAQFNGKGSTGITLNTYNFNTTPFTISFWEYYLGYTTCYTSSNGGNCGENVTMYINPNKCSSTPNYLCVIDFDLRTTSLHWFTWDRDIFYPVQTGKWLFITWTYNPANKNNISAYLNGKFVGGNTGSNVVLDGQIELGEGGSMGSIDGYVSNFQIYNSSLSANQISALYDEGIGGDPIDLTNLVGWWPLNGNANDYSGNDYNGKGVDVGYSPTWYRTYSAP</sequence>
<dbReference type="KEGG" id="marh:Mia14_0633"/>
<proteinExistence type="predicted"/>
<evidence type="ECO:0000256" key="1">
    <source>
        <dbReference type="SAM" id="Phobius"/>
    </source>
</evidence>
<keyword evidence="3" id="KW-1185">Reference proteome</keyword>
<keyword evidence="1" id="KW-1133">Transmembrane helix</keyword>
<organism evidence="2 3">
    <name type="scientific">Candidatus Mancarchaeum acidiphilum</name>
    <dbReference type="NCBI Taxonomy" id="1920749"/>
    <lineage>
        <taxon>Archaea</taxon>
        <taxon>Candidatus Micrarchaeota</taxon>
        <taxon>Candidatus Mancarchaeum</taxon>
    </lineage>
</organism>
<dbReference type="InterPro" id="IPR013320">
    <property type="entry name" value="ConA-like_dom_sf"/>
</dbReference>
<reference evidence="2 3" key="1">
    <citation type="journal article" date="2017" name="Nat. Commun.">
        <title>'ARMAN' archaea depend on association with euryarchaeal host in culture and in situ.</title>
        <authorList>
            <person name="Golyshina O."/>
            <person name="Toshchakov S."/>
            <person name="Makarova K."/>
            <person name="Gavrilov S."/>
            <person name="Korzhenkov A."/>
            <person name="La Cono V."/>
            <person name="Arcadi E."/>
            <person name="Nechitaylo T."/>
            <person name="Ferrer M."/>
            <person name="Kublanov I."/>
            <person name="Wolf Y."/>
            <person name="Yakimov M."/>
            <person name="Golyshin P."/>
            <person name="Slesarev A."/>
            <person name="Kozyavkin S."/>
        </authorList>
    </citation>
    <scope>NUCLEOTIDE SEQUENCE [LARGE SCALE GENOMIC DNA]</scope>
    <source>
        <strain evidence="2 3">Mia14</strain>
    </source>
</reference>
<gene>
    <name evidence="2" type="ORF">Mia14_0633</name>
</gene>
<protein>
    <submittedName>
        <fullName evidence="2">LamG domain protein</fullName>
    </submittedName>
</protein>
<evidence type="ECO:0000313" key="2">
    <source>
        <dbReference type="EMBL" id="ASI13936.1"/>
    </source>
</evidence>
<keyword evidence="1" id="KW-0472">Membrane</keyword>
<name>A0A218NN82_9ARCH</name>
<dbReference type="GeneID" id="33314187"/>
<keyword evidence="1" id="KW-0812">Transmembrane</keyword>
<evidence type="ECO:0000313" key="3">
    <source>
        <dbReference type="Proteomes" id="UP000197679"/>
    </source>
</evidence>
<accession>A0A218NN82</accession>
<feature type="transmembrane region" description="Helical" evidence="1">
    <location>
        <begin position="12"/>
        <end position="33"/>
    </location>
</feature>
<dbReference type="EMBL" id="CP019964">
    <property type="protein sequence ID" value="ASI13936.1"/>
    <property type="molecule type" value="Genomic_DNA"/>
</dbReference>